<name>A0A8J4XZE8_CHIOP</name>
<protein>
    <submittedName>
        <fullName evidence="1">Uncharacterized protein</fullName>
    </submittedName>
</protein>
<reference evidence="1" key="1">
    <citation type="submission" date="2020-07" db="EMBL/GenBank/DDBJ databases">
        <title>The High-quality genome of the commercially important snow crab, Chionoecetes opilio.</title>
        <authorList>
            <person name="Jeong J.-H."/>
            <person name="Ryu S."/>
        </authorList>
    </citation>
    <scope>NUCLEOTIDE SEQUENCE</scope>
    <source>
        <strain evidence="1">MADBK_172401_WGS</strain>
        <tissue evidence="1">Digestive gland</tissue>
    </source>
</reference>
<dbReference type="AlphaFoldDB" id="A0A8J4XZE8"/>
<dbReference type="EMBL" id="JACEEZ010022558">
    <property type="protein sequence ID" value="KAG0712295.1"/>
    <property type="molecule type" value="Genomic_DNA"/>
</dbReference>
<evidence type="ECO:0000313" key="1">
    <source>
        <dbReference type="EMBL" id="KAG0712295.1"/>
    </source>
</evidence>
<dbReference type="Proteomes" id="UP000770661">
    <property type="component" value="Unassembled WGS sequence"/>
</dbReference>
<sequence length="92" mass="10314">MNLTGCTQSSGRSLHPALYRARPLLPSCITTTCLHTSYRHSCRCSRALQCAHAALTHASRPWKAARTRPPRDNGAGGVRLMWRRLLHRHRGS</sequence>
<accession>A0A8J4XZE8</accession>
<evidence type="ECO:0000313" key="2">
    <source>
        <dbReference type="Proteomes" id="UP000770661"/>
    </source>
</evidence>
<keyword evidence="2" id="KW-1185">Reference proteome</keyword>
<comment type="caution">
    <text evidence="1">The sequence shown here is derived from an EMBL/GenBank/DDBJ whole genome shotgun (WGS) entry which is preliminary data.</text>
</comment>
<gene>
    <name evidence="1" type="ORF">GWK47_018797</name>
</gene>
<proteinExistence type="predicted"/>
<organism evidence="1 2">
    <name type="scientific">Chionoecetes opilio</name>
    <name type="common">Atlantic snow crab</name>
    <name type="synonym">Cancer opilio</name>
    <dbReference type="NCBI Taxonomy" id="41210"/>
    <lineage>
        <taxon>Eukaryota</taxon>
        <taxon>Metazoa</taxon>
        <taxon>Ecdysozoa</taxon>
        <taxon>Arthropoda</taxon>
        <taxon>Crustacea</taxon>
        <taxon>Multicrustacea</taxon>
        <taxon>Malacostraca</taxon>
        <taxon>Eumalacostraca</taxon>
        <taxon>Eucarida</taxon>
        <taxon>Decapoda</taxon>
        <taxon>Pleocyemata</taxon>
        <taxon>Brachyura</taxon>
        <taxon>Eubrachyura</taxon>
        <taxon>Majoidea</taxon>
        <taxon>Majidae</taxon>
        <taxon>Chionoecetes</taxon>
    </lineage>
</organism>